<protein>
    <submittedName>
        <fullName evidence="1">Uncharacterized protein</fullName>
    </submittedName>
</protein>
<gene>
    <name evidence="1" type="ORF">F4820DRAFT_412932</name>
</gene>
<evidence type="ECO:0000313" key="1">
    <source>
        <dbReference type="EMBL" id="KAI4867646.1"/>
    </source>
</evidence>
<proteinExistence type="predicted"/>
<evidence type="ECO:0000313" key="2">
    <source>
        <dbReference type="Proteomes" id="UP001497700"/>
    </source>
</evidence>
<reference evidence="1 2" key="1">
    <citation type="journal article" date="2022" name="New Phytol.">
        <title>Ecological generalism drives hyperdiversity of secondary metabolite gene clusters in xylarialean endophytes.</title>
        <authorList>
            <person name="Franco M.E.E."/>
            <person name="Wisecaver J.H."/>
            <person name="Arnold A.E."/>
            <person name="Ju Y.M."/>
            <person name="Slot J.C."/>
            <person name="Ahrendt S."/>
            <person name="Moore L.P."/>
            <person name="Eastman K.E."/>
            <person name="Scott K."/>
            <person name="Konkel Z."/>
            <person name="Mondo S.J."/>
            <person name="Kuo A."/>
            <person name="Hayes R.D."/>
            <person name="Haridas S."/>
            <person name="Andreopoulos B."/>
            <person name="Riley R."/>
            <person name="LaButti K."/>
            <person name="Pangilinan J."/>
            <person name="Lipzen A."/>
            <person name="Amirebrahimi M."/>
            <person name="Yan J."/>
            <person name="Adam C."/>
            <person name="Keymanesh K."/>
            <person name="Ng V."/>
            <person name="Louie K."/>
            <person name="Northen T."/>
            <person name="Drula E."/>
            <person name="Henrissat B."/>
            <person name="Hsieh H.M."/>
            <person name="Youens-Clark K."/>
            <person name="Lutzoni F."/>
            <person name="Miadlikowska J."/>
            <person name="Eastwood D.C."/>
            <person name="Hamelin R.C."/>
            <person name="Grigoriev I.V."/>
            <person name="U'Ren J.M."/>
        </authorList>
    </citation>
    <scope>NUCLEOTIDE SEQUENCE [LARGE SCALE GENOMIC DNA]</scope>
    <source>
        <strain evidence="1 2">CBS 119005</strain>
    </source>
</reference>
<keyword evidence="2" id="KW-1185">Reference proteome</keyword>
<dbReference type="EMBL" id="MU393445">
    <property type="protein sequence ID" value="KAI4867646.1"/>
    <property type="molecule type" value="Genomic_DNA"/>
</dbReference>
<accession>A0ACB9Z7Z0</accession>
<sequence>MHWLFISMSALNISNTHLHPRHVGAGRQTSGGVWCRGRIRRPNAFKTSLLDILGYAFEMYEVDYEKSHKGPKYTFNKKINLNLTRESTTDTTIHTRLSTPSSPLSVDSTHHGKTMVTLMLIQSRKGRKLFTMCLLPSQEVLSALAPHLRAWTSRR</sequence>
<organism evidence="1 2">
    <name type="scientific">Hypoxylon rubiginosum</name>
    <dbReference type="NCBI Taxonomy" id="110542"/>
    <lineage>
        <taxon>Eukaryota</taxon>
        <taxon>Fungi</taxon>
        <taxon>Dikarya</taxon>
        <taxon>Ascomycota</taxon>
        <taxon>Pezizomycotina</taxon>
        <taxon>Sordariomycetes</taxon>
        <taxon>Xylariomycetidae</taxon>
        <taxon>Xylariales</taxon>
        <taxon>Hypoxylaceae</taxon>
        <taxon>Hypoxylon</taxon>
    </lineage>
</organism>
<name>A0ACB9Z7Z0_9PEZI</name>
<comment type="caution">
    <text evidence="1">The sequence shown here is derived from an EMBL/GenBank/DDBJ whole genome shotgun (WGS) entry which is preliminary data.</text>
</comment>
<dbReference type="Proteomes" id="UP001497700">
    <property type="component" value="Unassembled WGS sequence"/>
</dbReference>